<gene>
    <name evidence="8" type="ORF">Ccrd_011585</name>
</gene>
<keyword evidence="2" id="KW-0805">Transcription regulation</keyword>
<dbReference type="Proteomes" id="UP000243975">
    <property type="component" value="Unassembled WGS sequence"/>
</dbReference>
<dbReference type="InterPro" id="IPR036576">
    <property type="entry name" value="WRKY_dom_sf"/>
</dbReference>
<evidence type="ECO:0000256" key="6">
    <source>
        <dbReference type="SAM" id="MobiDB-lite"/>
    </source>
</evidence>
<dbReference type="PANTHER" id="PTHR31282">
    <property type="entry name" value="WRKY TRANSCRIPTION FACTOR 21-RELATED"/>
    <property type="match status" value="1"/>
</dbReference>
<evidence type="ECO:0000256" key="1">
    <source>
        <dbReference type="ARBA" id="ARBA00004123"/>
    </source>
</evidence>
<evidence type="ECO:0000256" key="2">
    <source>
        <dbReference type="ARBA" id="ARBA00023015"/>
    </source>
</evidence>
<sequence length="206" mass="23065">MERNKKKLVETLTRGRNSAMRLQNLLRQKVHDDGLVSVDDLVTEISRSFSGSLLVLNSCNSGKFCGVPVNPHLGLACSLNRVPEVYSGNTAKNPAQTTKERRGCYKRRKTIDSWIEISGRIEDGHAWRKYGQKKILDSKFPSPSTITSIQIDPSFGKEDPSDNVSSGNDAQSSPPLLWKEILVNDLDIFKKDYVLTAISFDDALYF</sequence>
<accession>A0A118K632</accession>
<evidence type="ECO:0000313" key="8">
    <source>
        <dbReference type="EMBL" id="KVI09992.1"/>
    </source>
</evidence>
<feature type="compositionally biased region" description="Polar residues" evidence="6">
    <location>
        <begin position="162"/>
        <end position="172"/>
    </location>
</feature>
<dbReference type="GO" id="GO:0005634">
    <property type="term" value="C:nucleus"/>
    <property type="evidence" value="ECO:0007669"/>
    <property type="project" value="UniProtKB-SubCell"/>
</dbReference>
<dbReference type="GO" id="GO:0043565">
    <property type="term" value="F:sequence-specific DNA binding"/>
    <property type="evidence" value="ECO:0007669"/>
    <property type="project" value="InterPro"/>
</dbReference>
<dbReference type="STRING" id="59895.A0A118K632"/>
<feature type="region of interest" description="Disordered" evidence="6">
    <location>
        <begin position="151"/>
        <end position="172"/>
    </location>
</feature>
<dbReference type="SUPFAM" id="SSF118290">
    <property type="entry name" value="WRKY DNA-binding domain"/>
    <property type="match status" value="1"/>
</dbReference>
<evidence type="ECO:0000313" key="9">
    <source>
        <dbReference type="Proteomes" id="UP000243975"/>
    </source>
</evidence>
<dbReference type="EMBL" id="LEKV01001032">
    <property type="protein sequence ID" value="KVI09992.1"/>
    <property type="molecule type" value="Genomic_DNA"/>
</dbReference>
<proteinExistence type="predicted"/>
<keyword evidence="3 8" id="KW-0238">DNA-binding</keyword>
<protein>
    <submittedName>
        <fullName evidence="8">DNA-binding WRKY</fullName>
    </submittedName>
</protein>
<keyword evidence="9" id="KW-1185">Reference proteome</keyword>
<evidence type="ECO:0000256" key="4">
    <source>
        <dbReference type="ARBA" id="ARBA00023163"/>
    </source>
</evidence>
<dbReference type="GO" id="GO:0003700">
    <property type="term" value="F:DNA-binding transcription factor activity"/>
    <property type="evidence" value="ECO:0007669"/>
    <property type="project" value="InterPro"/>
</dbReference>
<name>A0A118K632_CYNCS</name>
<evidence type="ECO:0000256" key="3">
    <source>
        <dbReference type="ARBA" id="ARBA00023125"/>
    </source>
</evidence>
<dbReference type="AlphaFoldDB" id="A0A118K632"/>
<feature type="domain" description="WRKY" evidence="7">
    <location>
        <begin position="121"/>
        <end position="161"/>
    </location>
</feature>
<dbReference type="InterPro" id="IPR044810">
    <property type="entry name" value="WRKY_plant"/>
</dbReference>
<evidence type="ECO:0000259" key="7">
    <source>
        <dbReference type="SMART" id="SM00774"/>
    </source>
</evidence>
<dbReference type="OMA" id="QMTEVHT"/>
<keyword evidence="5" id="KW-0539">Nucleus</keyword>
<dbReference type="InterPro" id="IPR003657">
    <property type="entry name" value="WRKY_dom"/>
</dbReference>
<comment type="caution">
    <text evidence="8">The sequence shown here is derived from an EMBL/GenBank/DDBJ whole genome shotgun (WGS) entry which is preliminary data.</text>
</comment>
<dbReference type="Pfam" id="PF03106">
    <property type="entry name" value="WRKY"/>
    <property type="match status" value="1"/>
</dbReference>
<dbReference type="Gramene" id="KVI09992">
    <property type="protein sequence ID" value="KVI09992"/>
    <property type="gene ID" value="Ccrd_011585"/>
</dbReference>
<dbReference type="Gene3D" id="2.20.25.80">
    <property type="entry name" value="WRKY domain"/>
    <property type="match status" value="1"/>
</dbReference>
<reference evidence="8 9" key="1">
    <citation type="journal article" date="2016" name="Sci. Rep.">
        <title>The genome sequence of the outbreeding globe artichoke constructed de novo incorporating a phase-aware low-pass sequencing strategy of F1 progeny.</title>
        <authorList>
            <person name="Scaglione D."/>
            <person name="Reyes-Chin-Wo S."/>
            <person name="Acquadro A."/>
            <person name="Froenicke L."/>
            <person name="Portis E."/>
            <person name="Beitel C."/>
            <person name="Tirone M."/>
            <person name="Mauro R."/>
            <person name="Lo Monaco A."/>
            <person name="Mauromicale G."/>
            <person name="Faccioli P."/>
            <person name="Cattivelli L."/>
            <person name="Rieseberg L."/>
            <person name="Michelmore R."/>
            <person name="Lanteri S."/>
        </authorList>
    </citation>
    <scope>NUCLEOTIDE SEQUENCE [LARGE SCALE GENOMIC DNA]</scope>
    <source>
        <strain evidence="8">2C</strain>
    </source>
</reference>
<evidence type="ECO:0000256" key="5">
    <source>
        <dbReference type="ARBA" id="ARBA00023242"/>
    </source>
</evidence>
<organism evidence="8 9">
    <name type="scientific">Cynara cardunculus var. scolymus</name>
    <name type="common">Globe artichoke</name>
    <name type="synonym">Cynara scolymus</name>
    <dbReference type="NCBI Taxonomy" id="59895"/>
    <lineage>
        <taxon>Eukaryota</taxon>
        <taxon>Viridiplantae</taxon>
        <taxon>Streptophyta</taxon>
        <taxon>Embryophyta</taxon>
        <taxon>Tracheophyta</taxon>
        <taxon>Spermatophyta</taxon>
        <taxon>Magnoliopsida</taxon>
        <taxon>eudicotyledons</taxon>
        <taxon>Gunneridae</taxon>
        <taxon>Pentapetalae</taxon>
        <taxon>asterids</taxon>
        <taxon>campanulids</taxon>
        <taxon>Asterales</taxon>
        <taxon>Asteraceae</taxon>
        <taxon>Carduoideae</taxon>
        <taxon>Cardueae</taxon>
        <taxon>Carduinae</taxon>
        <taxon>Cynara</taxon>
    </lineage>
</organism>
<keyword evidence="4" id="KW-0804">Transcription</keyword>
<dbReference type="SMART" id="SM00774">
    <property type="entry name" value="WRKY"/>
    <property type="match status" value="1"/>
</dbReference>
<comment type="subcellular location">
    <subcellularLocation>
        <location evidence="1">Nucleus</location>
    </subcellularLocation>
</comment>